<evidence type="ECO:0000313" key="3">
    <source>
        <dbReference type="Proteomes" id="UP000569914"/>
    </source>
</evidence>
<dbReference type="AlphaFoldDB" id="A0A7Y9LFW1"/>
<evidence type="ECO:0000256" key="1">
    <source>
        <dbReference type="SAM" id="SignalP"/>
    </source>
</evidence>
<dbReference type="EMBL" id="JACCBU010000001">
    <property type="protein sequence ID" value="NYE75253.1"/>
    <property type="molecule type" value="Genomic_DNA"/>
</dbReference>
<sequence>MLVLVAGLVIMFGAIPAATSSAAEVSYAGIRIVRASPGTPSVPEVTLPEGYAFVAGEKFHVASRAEYYTFIQGPRSEAGITVTVRWPGIRIADIVWRDNHLSFDRPDRDTVTFTVPVTAATTNAEQPTIQVWSSIPTVPGVQWRIEHNDPDRVAGPWTTVAWPAGQVTSVISYLVASEAVLKDSGLAATAATKGHTWYLMGFETNNTLHPDNPPHWHLSYYAGPNTSARAYLPHFWFDKLGKNYYNGMDVSGQGRLRYYVGDPAPMYDFAGNLVATTVIREDGGLDIINPEGRTYAIKPGRDATFLNEINVTRDDKPWLTIRTSDDVKRGLMIFTITDRQRPGQSRSTVYEYDRLTGVLKP</sequence>
<dbReference type="Proteomes" id="UP000569914">
    <property type="component" value="Unassembled WGS sequence"/>
</dbReference>
<reference evidence="2 3" key="1">
    <citation type="submission" date="2020-07" db="EMBL/GenBank/DDBJ databases">
        <title>Sequencing the genomes of 1000 actinobacteria strains.</title>
        <authorList>
            <person name="Klenk H.-P."/>
        </authorList>
    </citation>
    <scope>NUCLEOTIDE SEQUENCE [LARGE SCALE GENOMIC DNA]</scope>
    <source>
        <strain evidence="2 3">DSM 22083</strain>
    </source>
</reference>
<keyword evidence="1" id="KW-0732">Signal</keyword>
<comment type="caution">
    <text evidence="2">The sequence shown here is derived from an EMBL/GenBank/DDBJ whole genome shotgun (WGS) entry which is preliminary data.</text>
</comment>
<organism evidence="2 3">
    <name type="scientific">Microlunatus parietis</name>
    <dbReference type="NCBI Taxonomy" id="682979"/>
    <lineage>
        <taxon>Bacteria</taxon>
        <taxon>Bacillati</taxon>
        <taxon>Actinomycetota</taxon>
        <taxon>Actinomycetes</taxon>
        <taxon>Propionibacteriales</taxon>
        <taxon>Propionibacteriaceae</taxon>
        <taxon>Microlunatus</taxon>
    </lineage>
</organism>
<evidence type="ECO:0008006" key="4">
    <source>
        <dbReference type="Google" id="ProtNLM"/>
    </source>
</evidence>
<feature type="signal peptide" evidence="1">
    <location>
        <begin position="1"/>
        <end position="22"/>
    </location>
</feature>
<name>A0A7Y9LFW1_9ACTN</name>
<feature type="chain" id="PRO_5031014067" description="YD repeat-containing protein" evidence="1">
    <location>
        <begin position="23"/>
        <end position="361"/>
    </location>
</feature>
<accession>A0A7Y9LFW1</accession>
<protein>
    <recommendedName>
        <fullName evidence="4">YD repeat-containing protein</fullName>
    </recommendedName>
</protein>
<keyword evidence="3" id="KW-1185">Reference proteome</keyword>
<evidence type="ECO:0000313" key="2">
    <source>
        <dbReference type="EMBL" id="NYE75253.1"/>
    </source>
</evidence>
<gene>
    <name evidence="2" type="ORF">BKA15_006582</name>
</gene>
<proteinExistence type="predicted"/>